<dbReference type="InterPro" id="IPR024671">
    <property type="entry name" value="Atg22-like"/>
</dbReference>
<dbReference type="GO" id="GO:0012505">
    <property type="term" value="C:endomembrane system"/>
    <property type="evidence" value="ECO:0007669"/>
    <property type="project" value="UniProtKB-SubCell"/>
</dbReference>
<accession>A0A5C8PGU3</accession>
<dbReference type="PROSITE" id="PS00216">
    <property type="entry name" value="SUGAR_TRANSPORT_1"/>
    <property type="match status" value="1"/>
</dbReference>
<feature type="transmembrane region" description="Helical" evidence="6">
    <location>
        <begin position="357"/>
        <end position="378"/>
    </location>
</feature>
<dbReference type="SUPFAM" id="SSF103473">
    <property type="entry name" value="MFS general substrate transporter"/>
    <property type="match status" value="1"/>
</dbReference>
<evidence type="ECO:0000259" key="7">
    <source>
        <dbReference type="PROSITE" id="PS50850"/>
    </source>
</evidence>
<dbReference type="InterPro" id="IPR020846">
    <property type="entry name" value="MFS_dom"/>
</dbReference>
<organism evidence="8 9">
    <name type="scientific">Vineibacter terrae</name>
    <dbReference type="NCBI Taxonomy" id="2586908"/>
    <lineage>
        <taxon>Bacteria</taxon>
        <taxon>Pseudomonadati</taxon>
        <taxon>Pseudomonadota</taxon>
        <taxon>Alphaproteobacteria</taxon>
        <taxon>Hyphomicrobiales</taxon>
        <taxon>Vineibacter</taxon>
    </lineage>
</organism>
<keyword evidence="3 6" id="KW-0812">Transmembrane</keyword>
<feature type="transmembrane region" description="Helical" evidence="6">
    <location>
        <begin position="499"/>
        <end position="518"/>
    </location>
</feature>
<reference evidence="8 9" key="1">
    <citation type="submission" date="2019-06" db="EMBL/GenBank/DDBJ databases">
        <title>New taxonomy in bacterial strain CC-CFT640, isolated from vineyard.</title>
        <authorList>
            <person name="Lin S.-Y."/>
            <person name="Tsai C.-F."/>
            <person name="Young C.-C."/>
        </authorList>
    </citation>
    <scope>NUCLEOTIDE SEQUENCE [LARGE SCALE GENOMIC DNA]</scope>
    <source>
        <strain evidence="8 9">CC-CFT640</strain>
    </source>
</reference>
<evidence type="ECO:0000313" key="9">
    <source>
        <dbReference type="Proteomes" id="UP000321638"/>
    </source>
</evidence>
<evidence type="ECO:0000256" key="3">
    <source>
        <dbReference type="ARBA" id="ARBA00022692"/>
    </source>
</evidence>
<feature type="transmembrane region" description="Helical" evidence="6">
    <location>
        <begin position="72"/>
        <end position="91"/>
    </location>
</feature>
<dbReference type="Gene3D" id="1.20.1250.20">
    <property type="entry name" value="MFS general substrate transporter like domains"/>
    <property type="match status" value="2"/>
</dbReference>
<keyword evidence="5 6" id="KW-0472">Membrane</keyword>
<dbReference type="InterPro" id="IPR036259">
    <property type="entry name" value="MFS_trans_sf"/>
</dbReference>
<evidence type="ECO:0000256" key="2">
    <source>
        <dbReference type="ARBA" id="ARBA00022448"/>
    </source>
</evidence>
<dbReference type="InterPro" id="IPR050495">
    <property type="entry name" value="ATG22/LtaA_families"/>
</dbReference>
<evidence type="ECO:0000313" key="8">
    <source>
        <dbReference type="EMBL" id="TXL73053.1"/>
    </source>
</evidence>
<feature type="domain" description="Major facilitator superfamily (MFS) profile" evidence="7">
    <location>
        <begin position="71"/>
        <end position="523"/>
    </location>
</feature>
<dbReference type="GO" id="GO:0022857">
    <property type="term" value="F:transmembrane transporter activity"/>
    <property type="evidence" value="ECO:0007669"/>
    <property type="project" value="InterPro"/>
</dbReference>
<feature type="transmembrane region" description="Helical" evidence="6">
    <location>
        <begin position="468"/>
        <end position="493"/>
    </location>
</feature>
<dbReference type="AlphaFoldDB" id="A0A5C8PGU3"/>
<feature type="transmembrane region" description="Helical" evidence="6">
    <location>
        <begin position="178"/>
        <end position="204"/>
    </location>
</feature>
<keyword evidence="2" id="KW-0813">Transport</keyword>
<keyword evidence="4 6" id="KW-1133">Transmembrane helix</keyword>
<feature type="transmembrane region" description="Helical" evidence="6">
    <location>
        <begin position="390"/>
        <end position="414"/>
    </location>
</feature>
<feature type="transmembrane region" description="Helical" evidence="6">
    <location>
        <begin position="153"/>
        <end position="172"/>
    </location>
</feature>
<dbReference type="PANTHER" id="PTHR23519:SF1">
    <property type="entry name" value="AUTOPHAGY-RELATED PROTEIN 22"/>
    <property type="match status" value="1"/>
</dbReference>
<feature type="transmembrane region" description="Helical" evidence="6">
    <location>
        <begin position="322"/>
        <end position="345"/>
    </location>
</feature>
<evidence type="ECO:0000256" key="1">
    <source>
        <dbReference type="ARBA" id="ARBA00004127"/>
    </source>
</evidence>
<protein>
    <submittedName>
        <fullName evidence="8">MFS transporter</fullName>
    </submittedName>
</protein>
<feature type="transmembrane region" description="Helical" evidence="6">
    <location>
        <begin position="434"/>
        <end position="456"/>
    </location>
</feature>
<dbReference type="PANTHER" id="PTHR23519">
    <property type="entry name" value="AUTOPHAGY-RELATED PROTEIN 22"/>
    <property type="match status" value="1"/>
</dbReference>
<feature type="transmembrane region" description="Helical" evidence="6">
    <location>
        <begin position="267"/>
        <end position="286"/>
    </location>
</feature>
<dbReference type="Pfam" id="PF11700">
    <property type="entry name" value="ATG22"/>
    <property type="match status" value="1"/>
</dbReference>
<dbReference type="PROSITE" id="PS50850">
    <property type="entry name" value="MFS"/>
    <property type="match status" value="1"/>
</dbReference>
<dbReference type="GO" id="GO:0016020">
    <property type="term" value="C:membrane"/>
    <property type="evidence" value="ECO:0007669"/>
    <property type="project" value="InterPro"/>
</dbReference>
<comment type="subcellular location">
    <subcellularLocation>
        <location evidence="1">Endomembrane system</location>
        <topology evidence="1">Multi-pass membrane protein</topology>
    </subcellularLocation>
</comment>
<sequence length="527" mass="55837">MGSAARHCKITAHLAKRAGGPQGDADRVGGGSMAIARNELATSASTVSAPQVEASRLGQVSWALFDWANQPFFTIITTFIFSAYFANVLVYQQELTALKAAYPDKSATELSQLAAAAGQSAWAFTQSASGLLIALLSPFLGAMADAAGRRKPFILVSQLVLVLGCIALWWARPDRADTIGLISLAVIAATIGAEISIVFNNAFLPNIVRPERMGWLSGFGWGMGYLGGLVALFIVLAIARPSLLGLAPPGSPPLLGLDPAAYEVERLIGPASALWLIVFVAPMFLFTPDGKATGLGQVEAARQGIRTLIGTLRKLRHYRNPLLYLIAFMIYNDGLAAVIAFGGVYASATFRWPTQTLGVFGIMLTVLGVAGAFLGGWLDDRIGSKRTVQAAILGVTIATLGILSVSRTGVLFVVDVPEPLDGRGLFGSLQEQVFMGFALLVGICMGPMQAASRTLIGRLAPQGMSGEFYGLFALSGRATTFMAPFLIGVLTGLSGSNRLGLVVVLVFLVTGFTLLWWVREEQAQRVH</sequence>
<comment type="caution">
    <text evidence="8">The sequence shown here is derived from an EMBL/GenBank/DDBJ whole genome shotgun (WGS) entry which is preliminary data.</text>
</comment>
<name>A0A5C8PGU3_9HYPH</name>
<proteinExistence type="predicted"/>
<evidence type="ECO:0000256" key="6">
    <source>
        <dbReference type="SAM" id="Phobius"/>
    </source>
</evidence>
<dbReference type="OrthoDB" id="9768783at2"/>
<feature type="transmembrane region" description="Helical" evidence="6">
    <location>
        <begin position="225"/>
        <end position="247"/>
    </location>
</feature>
<dbReference type="Proteomes" id="UP000321638">
    <property type="component" value="Unassembled WGS sequence"/>
</dbReference>
<dbReference type="InterPro" id="IPR005829">
    <property type="entry name" value="Sugar_transporter_CS"/>
</dbReference>
<dbReference type="EMBL" id="VDUZ01000028">
    <property type="protein sequence ID" value="TXL73053.1"/>
    <property type="molecule type" value="Genomic_DNA"/>
</dbReference>
<evidence type="ECO:0000256" key="5">
    <source>
        <dbReference type="ARBA" id="ARBA00023136"/>
    </source>
</evidence>
<evidence type="ECO:0000256" key="4">
    <source>
        <dbReference type="ARBA" id="ARBA00022989"/>
    </source>
</evidence>
<keyword evidence="9" id="KW-1185">Reference proteome</keyword>
<gene>
    <name evidence="8" type="ORF">FHP25_22935</name>
</gene>